<gene>
    <name evidence="2" type="ORF">TCIL3000_8_3690</name>
</gene>
<keyword evidence="1" id="KW-0472">Membrane</keyword>
<reference evidence="2" key="1">
    <citation type="journal article" date="2012" name="Proc. Natl. Acad. Sci. U.S.A.">
        <title>Antigenic diversity is generated by distinct evolutionary mechanisms in African trypanosome species.</title>
        <authorList>
            <person name="Jackson A.P."/>
            <person name="Berry A."/>
            <person name="Aslett M."/>
            <person name="Allison H.C."/>
            <person name="Burton P."/>
            <person name="Vavrova-Anderson J."/>
            <person name="Brown R."/>
            <person name="Browne H."/>
            <person name="Corton N."/>
            <person name="Hauser H."/>
            <person name="Gamble J."/>
            <person name="Gilderthorp R."/>
            <person name="Marcello L."/>
            <person name="McQuillan J."/>
            <person name="Otto T.D."/>
            <person name="Quail M.A."/>
            <person name="Sanders M.J."/>
            <person name="van Tonder A."/>
            <person name="Ginger M.L."/>
            <person name="Field M.C."/>
            <person name="Barry J.D."/>
            <person name="Hertz-Fowler C."/>
            <person name="Berriman M."/>
        </authorList>
    </citation>
    <scope>NUCLEOTIDE SEQUENCE</scope>
    <source>
        <strain evidence="2">IL3000</strain>
    </source>
</reference>
<organism evidence="2">
    <name type="scientific">Trypanosoma congolense (strain IL3000)</name>
    <dbReference type="NCBI Taxonomy" id="1068625"/>
    <lineage>
        <taxon>Eukaryota</taxon>
        <taxon>Discoba</taxon>
        <taxon>Euglenozoa</taxon>
        <taxon>Kinetoplastea</taxon>
        <taxon>Metakinetoplastina</taxon>
        <taxon>Trypanosomatida</taxon>
        <taxon>Trypanosomatidae</taxon>
        <taxon>Trypanosoma</taxon>
        <taxon>Nannomonas</taxon>
    </lineage>
</organism>
<sequence length="102" mass="11521">MPSFFSSSGFPCLQGFSLSFSFPTYGVVEGGTRRNSRPDADAASIPERRFPVSLSLILLPFYSFSLFSLLFEVLVDWLLTSFPSLFYLPLFHFAYALAFYGF</sequence>
<dbReference type="AlphaFoldDB" id="G0URY8"/>
<keyword evidence="1" id="KW-0812">Transmembrane</keyword>
<evidence type="ECO:0000256" key="1">
    <source>
        <dbReference type="SAM" id="Phobius"/>
    </source>
</evidence>
<feature type="transmembrane region" description="Helical" evidence="1">
    <location>
        <begin position="77"/>
        <end position="100"/>
    </location>
</feature>
<keyword evidence="1" id="KW-1133">Transmembrane helix</keyword>
<protein>
    <submittedName>
        <fullName evidence="2">Uncharacterized protein</fullName>
    </submittedName>
</protein>
<accession>G0URY8</accession>
<name>G0URY8_TRYCI</name>
<proteinExistence type="predicted"/>
<dbReference type="EMBL" id="HE575321">
    <property type="protein sequence ID" value="CCC92150.1"/>
    <property type="molecule type" value="Genomic_DNA"/>
</dbReference>
<feature type="transmembrane region" description="Helical" evidence="1">
    <location>
        <begin position="52"/>
        <end position="71"/>
    </location>
</feature>
<evidence type="ECO:0000313" key="2">
    <source>
        <dbReference type="EMBL" id="CCC92150.1"/>
    </source>
</evidence>